<dbReference type="Pfam" id="PF03695">
    <property type="entry name" value="UPF0149"/>
    <property type="match status" value="1"/>
</dbReference>
<dbReference type="EMBL" id="NNRN01000005">
    <property type="protein sequence ID" value="OYR32914.1"/>
    <property type="molecule type" value="Genomic_DNA"/>
</dbReference>
<dbReference type="EMBL" id="WBWF01000018">
    <property type="protein sequence ID" value="KAB2702081.1"/>
    <property type="molecule type" value="Genomic_DNA"/>
</dbReference>
<dbReference type="InterPro" id="IPR036255">
    <property type="entry name" value="YgfB-like_sf"/>
</dbReference>
<dbReference type="InterPro" id="IPR011978">
    <property type="entry name" value="YgfB-like"/>
</dbReference>
<dbReference type="NCBIfam" id="TIGR02292">
    <property type="entry name" value="ygfB_yecA"/>
    <property type="match status" value="1"/>
</dbReference>
<dbReference type="Proteomes" id="UP000216363">
    <property type="component" value="Unassembled WGS sequence"/>
</dbReference>
<sequence>MTHNSQEMTARPKLDDEAFEAFIRGRRPASPIWSMSGLDGYLTALIIGPKFIDPRKWIPELTCPDALNLPMETTEHRAVQTIVAEYNRISTSLSETPKDHRPRFTRIDDQTCDPFDWDVCFLLATGYAPRLWQPVLRGHAVTGDIIAPIRKLGETKRKATRKDVTDVAEALVNIRTYFMPKRAKQKF</sequence>
<keyword evidence="4" id="KW-1185">Reference proteome</keyword>
<reference evidence="1 4" key="2">
    <citation type="submission" date="2019-09" db="EMBL/GenBank/DDBJ databases">
        <title>Taxonomic organization of the family Brucellaceae based on a phylogenomic approach.</title>
        <authorList>
            <person name="Leclercq S."/>
            <person name="Cloeckaert A."/>
            <person name="Zygmunt M.S."/>
        </authorList>
    </citation>
    <scope>NUCLEOTIDE SEQUENCE [LARGE SCALE GENOMIC DNA]</scope>
    <source>
        <strain evidence="1 4">LUP23</strain>
    </source>
</reference>
<reference evidence="2 3" key="1">
    <citation type="submission" date="2017-07" db="EMBL/GenBank/DDBJ databases">
        <title>Draft genome of Ochrobactrum lupini type strain LUP21.</title>
        <authorList>
            <person name="Krzyzanowska D.M."/>
            <person name="Jafra S."/>
        </authorList>
    </citation>
    <scope>NUCLEOTIDE SEQUENCE [LARGE SCALE GENOMIC DNA]</scope>
    <source>
        <strain evidence="2 3">LUP21</strain>
    </source>
</reference>
<accession>A0A256H096</accession>
<evidence type="ECO:0000313" key="4">
    <source>
        <dbReference type="Proteomes" id="UP000435957"/>
    </source>
</evidence>
<evidence type="ECO:0000313" key="1">
    <source>
        <dbReference type="EMBL" id="KAB2702081.1"/>
    </source>
</evidence>
<dbReference type="Proteomes" id="UP000435957">
    <property type="component" value="Unassembled WGS sequence"/>
</dbReference>
<comment type="caution">
    <text evidence="2">The sequence shown here is derived from an EMBL/GenBank/DDBJ whole genome shotgun (WGS) entry which is preliminary data.</text>
</comment>
<dbReference type="RefSeq" id="WP_094513228.1">
    <property type="nucleotide sequence ID" value="NZ_JBHEEP010000024.1"/>
</dbReference>
<evidence type="ECO:0000313" key="2">
    <source>
        <dbReference type="EMBL" id="OYR32914.1"/>
    </source>
</evidence>
<gene>
    <name evidence="2" type="ORF">CES86_5355</name>
    <name evidence="1" type="ORF">F9L03_19915</name>
</gene>
<evidence type="ECO:0000313" key="3">
    <source>
        <dbReference type="Proteomes" id="UP000216363"/>
    </source>
</evidence>
<dbReference type="AlphaFoldDB" id="A0A256H096"/>
<dbReference type="SUPFAM" id="SSF101327">
    <property type="entry name" value="YgfB-like"/>
    <property type="match status" value="1"/>
</dbReference>
<organism evidence="2 3">
    <name type="scientific">Brucella lupini</name>
    <dbReference type="NCBI Taxonomy" id="255457"/>
    <lineage>
        <taxon>Bacteria</taxon>
        <taxon>Pseudomonadati</taxon>
        <taxon>Pseudomonadota</taxon>
        <taxon>Alphaproteobacteria</taxon>
        <taxon>Hyphomicrobiales</taxon>
        <taxon>Brucellaceae</taxon>
        <taxon>Brucella/Ochrobactrum group</taxon>
        <taxon>Brucella</taxon>
    </lineage>
</organism>
<protein>
    <submittedName>
        <fullName evidence="2">YecA family protein</fullName>
    </submittedName>
</protein>
<name>A0A256H096_9HYPH</name>
<proteinExistence type="predicted"/>